<proteinExistence type="predicted"/>
<evidence type="ECO:0000313" key="2">
    <source>
        <dbReference type="Proteomes" id="UP001293254"/>
    </source>
</evidence>
<comment type="caution">
    <text evidence="1">The sequence shown here is derived from an EMBL/GenBank/DDBJ whole genome shotgun (WGS) entry which is preliminary data.</text>
</comment>
<name>A0AAE1XS16_9LAMI</name>
<keyword evidence="2" id="KW-1185">Reference proteome</keyword>
<dbReference type="Proteomes" id="UP001293254">
    <property type="component" value="Unassembled WGS sequence"/>
</dbReference>
<dbReference type="EMBL" id="JACGWO010000010">
    <property type="protein sequence ID" value="KAK4417030.1"/>
    <property type="molecule type" value="Genomic_DNA"/>
</dbReference>
<dbReference type="AlphaFoldDB" id="A0AAE1XS16"/>
<reference evidence="1" key="2">
    <citation type="journal article" date="2024" name="Plant">
        <title>Genomic evolution and insights into agronomic trait innovations of Sesamum species.</title>
        <authorList>
            <person name="Miao H."/>
            <person name="Wang L."/>
            <person name="Qu L."/>
            <person name="Liu H."/>
            <person name="Sun Y."/>
            <person name="Le M."/>
            <person name="Wang Q."/>
            <person name="Wei S."/>
            <person name="Zheng Y."/>
            <person name="Lin W."/>
            <person name="Duan Y."/>
            <person name="Cao H."/>
            <person name="Xiong S."/>
            <person name="Wang X."/>
            <person name="Wei L."/>
            <person name="Li C."/>
            <person name="Ma Q."/>
            <person name="Ju M."/>
            <person name="Zhao R."/>
            <person name="Li G."/>
            <person name="Mu C."/>
            <person name="Tian Q."/>
            <person name="Mei H."/>
            <person name="Zhang T."/>
            <person name="Gao T."/>
            <person name="Zhang H."/>
        </authorList>
    </citation>
    <scope>NUCLEOTIDE SEQUENCE</scope>
    <source>
        <strain evidence="1">3651</strain>
    </source>
</reference>
<sequence length="141" mass="15354">MAKSSLSPKSVNIEVFSTVRPWFWCGLRGPSFVELGSFSCGWINASTLSGCSWSSRNGMQMDFGLGVGPFRWGGGQQQGKEMWGEKGGQEGVPVTWVAEVVVGWKHVGMHGGEKGKIDWGKDFSNTGGGFLRRPPTNIELR</sequence>
<organism evidence="1 2">
    <name type="scientific">Sesamum alatum</name>
    <dbReference type="NCBI Taxonomy" id="300844"/>
    <lineage>
        <taxon>Eukaryota</taxon>
        <taxon>Viridiplantae</taxon>
        <taxon>Streptophyta</taxon>
        <taxon>Embryophyta</taxon>
        <taxon>Tracheophyta</taxon>
        <taxon>Spermatophyta</taxon>
        <taxon>Magnoliopsida</taxon>
        <taxon>eudicotyledons</taxon>
        <taxon>Gunneridae</taxon>
        <taxon>Pentapetalae</taxon>
        <taxon>asterids</taxon>
        <taxon>lamiids</taxon>
        <taxon>Lamiales</taxon>
        <taxon>Pedaliaceae</taxon>
        <taxon>Sesamum</taxon>
    </lineage>
</organism>
<evidence type="ECO:0000313" key="1">
    <source>
        <dbReference type="EMBL" id="KAK4417030.1"/>
    </source>
</evidence>
<reference evidence="1" key="1">
    <citation type="submission" date="2020-06" db="EMBL/GenBank/DDBJ databases">
        <authorList>
            <person name="Li T."/>
            <person name="Hu X."/>
            <person name="Zhang T."/>
            <person name="Song X."/>
            <person name="Zhang H."/>
            <person name="Dai N."/>
            <person name="Sheng W."/>
            <person name="Hou X."/>
            <person name="Wei L."/>
        </authorList>
    </citation>
    <scope>NUCLEOTIDE SEQUENCE</scope>
    <source>
        <strain evidence="1">3651</strain>
        <tissue evidence="1">Leaf</tissue>
    </source>
</reference>
<protein>
    <submittedName>
        <fullName evidence="1">Uncharacterized protein</fullName>
    </submittedName>
</protein>
<gene>
    <name evidence="1" type="ORF">Salat_2528500</name>
</gene>
<accession>A0AAE1XS16</accession>